<evidence type="ECO:0000313" key="1">
    <source>
        <dbReference type="EMBL" id="MBI3126024.1"/>
    </source>
</evidence>
<dbReference type="InterPro" id="IPR008884">
    <property type="entry name" value="TylF_MeTrfase"/>
</dbReference>
<proteinExistence type="predicted"/>
<gene>
    <name evidence="1" type="ORF">HYZ11_00280</name>
</gene>
<dbReference type="GO" id="GO:0008168">
    <property type="term" value="F:methyltransferase activity"/>
    <property type="evidence" value="ECO:0007669"/>
    <property type="project" value="UniProtKB-KW"/>
</dbReference>
<dbReference type="PANTHER" id="PTHR40036:SF1">
    <property type="entry name" value="MACROCIN O-METHYLTRANSFERASE"/>
    <property type="match status" value="1"/>
</dbReference>
<dbReference type="AlphaFoldDB" id="A0A932MKF6"/>
<dbReference type="InterPro" id="IPR029063">
    <property type="entry name" value="SAM-dependent_MTases_sf"/>
</dbReference>
<organism evidence="1 2">
    <name type="scientific">Tectimicrobiota bacterium</name>
    <dbReference type="NCBI Taxonomy" id="2528274"/>
    <lineage>
        <taxon>Bacteria</taxon>
        <taxon>Pseudomonadati</taxon>
        <taxon>Nitrospinota/Tectimicrobiota group</taxon>
        <taxon>Candidatus Tectimicrobiota</taxon>
    </lineage>
</organism>
<sequence length="240" mass="27206">MDLSSKERSGHSRRAEMVGRYRHLPMREWPQEAYDSVGIMNPVTTGNLRFWLQLLEETKGMGGAVVECGTYKGESIAPLAWIMRETGDDRPLYGFDSFEGLPVPRPEDATKSGYEGRPAQYFAQTSLEYVRGLLDALGVSDRVELVKGFFEDTLPGAATGPISVLILDCDLYESYKACLQYLYGKVLPGGYIVFDEYYSPRYPGARIAIDEFFADKPEKPTLASHLLEIDPYERWFVRKR</sequence>
<accession>A0A932MKF6</accession>
<keyword evidence="1" id="KW-0808">Transferase</keyword>
<protein>
    <submittedName>
        <fullName evidence="1">Class I SAM-dependent methyltransferase</fullName>
    </submittedName>
</protein>
<dbReference type="EMBL" id="JACPUR010000001">
    <property type="protein sequence ID" value="MBI3126024.1"/>
    <property type="molecule type" value="Genomic_DNA"/>
</dbReference>
<keyword evidence="1" id="KW-0489">Methyltransferase</keyword>
<dbReference type="SUPFAM" id="SSF53335">
    <property type="entry name" value="S-adenosyl-L-methionine-dependent methyltransferases"/>
    <property type="match status" value="1"/>
</dbReference>
<evidence type="ECO:0000313" key="2">
    <source>
        <dbReference type="Proteomes" id="UP000782312"/>
    </source>
</evidence>
<dbReference type="Pfam" id="PF05711">
    <property type="entry name" value="TylF"/>
    <property type="match status" value="1"/>
</dbReference>
<dbReference type="PANTHER" id="PTHR40036">
    <property type="entry name" value="MACROCIN O-METHYLTRANSFERASE"/>
    <property type="match status" value="1"/>
</dbReference>
<comment type="caution">
    <text evidence="1">The sequence shown here is derived from an EMBL/GenBank/DDBJ whole genome shotgun (WGS) entry which is preliminary data.</text>
</comment>
<dbReference type="GO" id="GO:0032259">
    <property type="term" value="P:methylation"/>
    <property type="evidence" value="ECO:0007669"/>
    <property type="project" value="UniProtKB-KW"/>
</dbReference>
<dbReference type="Proteomes" id="UP000782312">
    <property type="component" value="Unassembled WGS sequence"/>
</dbReference>
<reference evidence="1" key="1">
    <citation type="submission" date="2020-07" db="EMBL/GenBank/DDBJ databases">
        <title>Huge and variable diversity of episymbiotic CPR bacteria and DPANN archaea in groundwater ecosystems.</title>
        <authorList>
            <person name="He C.Y."/>
            <person name="Keren R."/>
            <person name="Whittaker M."/>
            <person name="Farag I.F."/>
            <person name="Doudna J."/>
            <person name="Cate J.H.D."/>
            <person name="Banfield J.F."/>
        </authorList>
    </citation>
    <scope>NUCLEOTIDE SEQUENCE</scope>
    <source>
        <strain evidence="1">NC_groundwater_763_Ag_S-0.2um_68_21</strain>
    </source>
</reference>
<name>A0A932MKF6_UNCTE</name>
<dbReference type="Gene3D" id="3.40.50.150">
    <property type="entry name" value="Vaccinia Virus protein VP39"/>
    <property type="match status" value="1"/>
</dbReference>